<evidence type="ECO:0000313" key="3">
    <source>
        <dbReference type="Proteomes" id="UP001305928"/>
    </source>
</evidence>
<name>A0ABZ0PTB5_9PSED</name>
<sequence length="197" mass="21035">MKSRELGMSLVEVMVAVLISTILVLGVTELFGNSFFSSRSNNELTRMQEAGRVALEVIGADARRAGYQGCTAADQEHKFNDGHSLPDDAVTSSSATTVTFRFADPGTGCNDSTGTYQELTWNEPAVTYSSANGTLSRNGDPILDNVNMSVAFIPTGSALTSTAVRITITVSDSRNAAPHTLGNRTFSGTYELRNKLL</sequence>
<protein>
    <submittedName>
        <fullName evidence="2">Prepilin-type N-terminal cleavage/methylation domain-containing protein</fullName>
    </submittedName>
</protein>
<accession>A0ABZ0PTB5</accession>
<gene>
    <name evidence="2" type="ORF">SBP02_16790</name>
</gene>
<dbReference type="Pfam" id="PF07963">
    <property type="entry name" value="N_methyl"/>
    <property type="match status" value="1"/>
</dbReference>
<feature type="transmembrane region" description="Helical" evidence="1">
    <location>
        <begin position="6"/>
        <end position="31"/>
    </location>
</feature>
<dbReference type="Proteomes" id="UP001305928">
    <property type="component" value="Chromosome"/>
</dbReference>
<organism evidence="2 3">
    <name type="scientific">Pseudomonas benzenivorans</name>
    <dbReference type="NCBI Taxonomy" id="556533"/>
    <lineage>
        <taxon>Bacteria</taxon>
        <taxon>Pseudomonadati</taxon>
        <taxon>Pseudomonadota</taxon>
        <taxon>Gammaproteobacteria</taxon>
        <taxon>Pseudomonadales</taxon>
        <taxon>Pseudomonadaceae</taxon>
        <taxon>Pseudomonas</taxon>
    </lineage>
</organism>
<evidence type="ECO:0000313" key="2">
    <source>
        <dbReference type="EMBL" id="WPC04407.1"/>
    </source>
</evidence>
<evidence type="ECO:0000256" key="1">
    <source>
        <dbReference type="SAM" id="Phobius"/>
    </source>
</evidence>
<reference evidence="2 3" key="1">
    <citation type="submission" date="2023-11" db="EMBL/GenBank/DDBJ databases">
        <title>Complete genome of Pseudomonas benzenivorans BA3361.</title>
        <authorList>
            <person name="Shin S.Y."/>
            <person name="Song J."/>
            <person name="Kang H."/>
        </authorList>
    </citation>
    <scope>NUCLEOTIDE SEQUENCE [LARGE SCALE GENOMIC DNA]</scope>
    <source>
        <strain evidence="2 3">HNIBRBA3361</strain>
    </source>
</reference>
<keyword evidence="3" id="KW-1185">Reference proteome</keyword>
<dbReference type="InterPro" id="IPR012902">
    <property type="entry name" value="N_methyl_site"/>
</dbReference>
<dbReference type="RefSeq" id="WP_318643485.1">
    <property type="nucleotide sequence ID" value="NZ_CP137892.1"/>
</dbReference>
<dbReference type="EMBL" id="CP137892">
    <property type="protein sequence ID" value="WPC04407.1"/>
    <property type="molecule type" value="Genomic_DNA"/>
</dbReference>
<proteinExistence type="predicted"/>
<keyword evidence="1" id="KW-0812">Transmembrane</keyword>
<keyword evidence="1" id="KW-0472">Membrane</keyword>
<keyword evidence="1" id="KW-1133">Transmembrane helix</keyword>